<dbReference type="InterPro" id="IPR011009">
    <property type="entry name" value="Kinase-like_dom_sf"/>
</dbReference>
<dbReference type="AlphaFoldDB" id="A0AB33INW9"/>
<gene>
    <name evidence="2" type="ORF">GTC17253_00480</name>
</gene>
<dbReference type="Pfam" id="PF01636">
    <property type="entry name" value="APH"/>
    <property type="match status" value="1"/>
</dbReference>
<organism evidence="2">
    <name type="scientific">Prevotella sp. GTC17253</name>
    <dbReference type="NCBI Taxonomy" id="3236793"/>
    <lineage>
        <taxon>Bacteria</taxon>
        <taxon>Pseudomonadati</taxon>
        <taxon>Bacteroidota</taxon>
        <taxon>Bacteroidia</taxon>
        <taxon>Bacteroidales</taxon>
        <taxon>Prevotellaceae</taxon>
        <taxon>Prevotella</taxon>
    </lineage>
</organism>
<name>A0AB33INW9_9BACT</name>
<feature type="domain" description="Aminoglycoside phosphotransferase" evidence="1">
    <location>
        <begin position="22"/>
        <end position="260"/>
    </location>
</feature>
<dbReference type="SUPFAM" id="SSF56112">
    <property type="entry name" value="Protein kinase-like (PK-like)"/>
    <property type="match status" value="1"/>
</dbReference>
<accession>A0AB33INW9</accession>
<protein>
    <submittedName>
        <fullName evidence="2">Aminoglycoside phosphotransferase family protein</fullName>
    </submittedName>
</protein>
<dbReference type="InterPro" id="IPR050249">
    <property type="entry name" value="Pseudomonas-type_ThrB"/>
</dbReference>
<evidence type="ECO:0000313" key="2">
    <source>
        <dbReference type="EMBL" id="BFO70082.1"/>
    </source>
</evidence>
<sequence>MKEEALYQIISHFEFAGTVEKIAPLGNGLINDTYKVTTKEADCPDYVLQHINNAVFQDVELLQHNIETVTSHIRAKLQKAGADDIDRKVLTFVKADNGKTYTQDEDGRYWRVMVFIPRAKTFEAVTPDYAYFAGKAFGEFESMLTDLPEQLGETIPDFHNMELRIRQLREAVAANPVGRLAEVQEIVDEIEANADTMCQAERLYREGKLPKRICHCDTKVNNMMFDEEGRVLCVIDLDTVMPSFVFSDFGDFLRTSANKTAEDDPNLDNVAFNEEVFKAFTRGYIESAQVFLTPLEIELLPYAVALFPYMQCVRFLADYINGDTYYKIKYPTHNLDRTRNQLKLYHCVVENTPMIKDFITSLTAK</sequence>
<evidence type="ECO:0000259" key="1">
    <source>
        <dbReference type="Pfam" id="PF01636"/>
    </source>
</evidence>
<dbReference type="InterPro" id="IPR002575">
    <property type="entry name" value="Aminoglycoside_PTrfase"/>
</dbReference>
<dbReference type="PANTHER" id="PTHR21064:SF5">
    <property type="entry name" value="SLR1880 PROTEIN"/>
    <property type="match status" value="1"/>
</dbReference>
<dbReference type="EMBL" id="AP035785">
    <property type="protein sequence ID" value="BFO70082.1"/>
    <property type="molecule type" value="Genomic_DNA"/>
</dbReference>
<reference evidence="2" key="1">
    <citation type="submission" date="2024-07" db="EMBL/GenBank/DDBJ databases">
        <title>Complete genome sequence of Prevotella sp. YM-2024 GTC17253.</title>
        <authorList>
            <person name="Hayashi M."/>
            <person name="Muto Y."/>
            <person name="Tanaka K."/>
            <person name="Niwa H."/>
        </authorList>
    </citation>
    <scope>NUCLEOTIDE SEQUENCE</scope>
    <source>
        <strain evidence="2">GTC17253</strain>
    </source>
</reference>
<dbReference type="PANTHER" id="PTHR21064">
    <property type="entry name" value="AMINOGLYCOSIDE PHOSPHOTRANSFERASE DOMAIN-CONTAINING PROTEIN-RELATED"/>
    <property type="match status" value="1"/>
</dbReference>
<dbReference type="Gene3D" id="3.90.1200.10">
    <property type="match status" value="1"/>
</dbReference>
<proteinExistence type="predicted"/>